<reference evidence="11" key="1">
    <citation type="journal article" date="2021" name="Mol. Ecol. Resour.">
        <title>Apolygus lucorum genome provides insights into omnivorousness and mesophyll feeding.</title>
        <authorList>
            <person name="Liu Y."/>
            <person name="Liu H."/>
            <person name="Wang H."/>
            <person name="Huang T."/>
            <person name="Liu B."/>
            <person name="Yang B."/>
            <person name="Yin L."/>
            <person name="Li B."/>
            <person name="Zhang Y."/>
            <person name="Zhang S."/>
            <person name="Jiang F."/>
            <person name="Zhang X."/>
            <person name="Ren Y."/>
            <person name="Wang B."/>
            <person name="Wang S."/>
            <person name="Lu Y."/>
            <person name="Wu K."/>
            <person name="Fan W."/>
            <person name="Wang G."/>
        </authorList>
    </citation>
    <scope>NUCLEOTIDE SEQUENCE</scope>
    <source>
        <strain evidence="11">12Hb</strain>
    </source>
</reference>
<keyword evidence="9 10" id="KW-0275">Fatty acid biosynthesis</keyword>
<keyword evidence="8 10" id="KW-0472">Membrane</keyword>
<keyword evidence="5 10" id="KW-0276">Fatty acid metabolism</keyword>
<keyword evidence="12" id="KW-1185">Reference proteome</keyword>
<keyword evidence="3 10" id="KW-0808">Transferase</keyword>
<keyword evidence="2 10" id="KW-0444">Lipid biosynthesis</keyword>
<feature type="transmembrane region" description="Helical" evidence="10">
    <location>
        <begin position="128"/>
        <end position="145"/>
    </location>
</feature>
<keyword evidence="6 10" id="KW-1133">Transmembrane helix</keyword>
<dbReference type="Pfam" id="PF01151">
    <property type="entry name" value="ELO"/>
    <property type="match status" value="1"/>
</dbReference>
<keyword evidence="7 10" id="KW-0443">Lipid metabolism</keyword>
<dbReference type="Proteomes" id="UP000466442">
    <property type="component" value="Linkage Group LG16"/>
</dbReference>
<dbReference type="GO" id="GO:0034625">
    <property type="term" value="P:fatty acid elongation, monounsaturated fatty acid"/>
    <property type="evidence" value="ECO:0007669"/>
    <property type="project" value="TreeGrafter"/>
</dbReference>
<name>A0A8S9WPZ1_APOLU</name>
<dbReference type="EMBL" id="WIXP02000016">
    <property type="protein sequence ID" value="KAF6198249.1"/>
    <property type="molecule type" value="Genomic_DNA"/>
</dbReference>
<dbReference type="PANTHER" id="PTHR11157">
    <property type="entry name" value="FATTY ACID ACYL TRANSFERASE-RELATED"/>
    <property type="match status" value="1"/>
</dbReference>
<evidence type="ECO:0000313" key="11">
    <source>
        <dbReference type="EMBL" id="KAF6198249.1"/>
    </source>
</evidence>
<dbReference type="GO" id="GO:0030148">
    <property type="term" value="P:sphingolipid biosynthetic process"/>
    <property type="evidence" value="ECO:0007669"/>
    <property type="project" value="TreeGrafter"/>
</dbReference>
<comment type="subcellular location">
    <subcellularLocation>
        <location evidence="1">Membrane</location>
        <topology evidence="1">Multi-pass membrane protein</topology>
    </subcellularLocation>
</comment>
<evidence type="ECO:0000256" key="7">
    <source>
        <dbReference type="ARBA" id="ARBA00023098"/>
    </source>
</evidence>
<dbReference type="OrthoDB" id="434092at2759"/>
<dbReference type="GO" id="GO:0009922">
    <property type="term" value="F:fatty acid elongase activity"/>
    <property type="evidence" value="ECO:0007669"/>
    <property type="project" value="UniProtKB-EC"/>
</dbReference>
<feature type="transmembrane region" description="Helical" evidence="10">
    <location>
        <begin position="88"/>
        <end position="108"/>
    </location>
</feature>
<dbReference type="PANTHER" id="PTHR11157:SF153">
    <property type="entry name" value="ELONGATION OF VERY LONG CHAIN FATTY ACIDS PROTEIN"/>
    <property type="match status" value="1"/>
</dbReference>
<evidence type="ECO:0000256" key="6">
    <source>
        <dbReference type="ARBA" id="ARBA00022989"/>
    </source>
</evidence>
<comment type="catalytic activity">
    <reaction evidence="10">
        <text>a very-long-chain acyl-CoA + malonyl-CoA + H(+) = a very-long-chain 3-oxoacyl-CoA + CO2 + CoA</text>
        <dbReference type="Rhea" id="RHEA:32727"/>
        <dbReference type="ChEBI" id="CHEBI:15378"/>
        <dbReference type="ChEBI" id="CHEBI:16526"/>
        <dbReference type="ChEBI" id="CHEBI:57287"/>
        <dbReference type="ChEBI" id="CHEBI:57384"/>
        <dbReference type="ChEBI" id="CHEBI:90725"/>
        <dbReference type="ChEBI" id="CHEBI:90736"/>
        <dbReference type="EC" id="2.3.1.199"/>
    </reaction>
</comment>
<protein>
    <recommendedName>
        <fullName evidence="10">Elongation of very long chain fatty acids protein</fullName>
        <ecNumber evidence="10">2.3.1.199</ecNumber>
    </recommendedName>
    <alternativeName>
        <fullName evidence="10">Very-long-chain 3-oxoacyl-CoA synthase</fullName>
    </alternativeName>
</protein>
<comment type="caution">
    <text evidence="11">The sequence shown here is derived from an EMBL/GenBank/DDBJ whole genome shotgun (WGS) entry which is preliminary data.</text>
</comment>
<dbReference type="GO" id="GO:0042761">
    <property type="term" value="P:very long-chain fatty acid biosynthetic process"/>
    <property type="evidence" value="ECO:0007669"/>
    <property type="project" value="TreeGrafter"/>
</dbReference>
<evidence type="ECO:0000256" key="5">
    <source>
        <dbReference type="ARBA" id="ARBA00022832"/>
    </source>
</evidence>
<evidence type="ECO:0000256" key="3">
    <source>
        <dbReference type="ARBA" id="ARBA00022679"/>
    </source>
</evidence>
<gene>
    <name evidence="11" type="ORF">GE061_007996</name>
</gene>
<accession>A0A8S9WPZ1</accession>
<feature type="transmembrane region" description="Helical" evidence="10">
    <location>
        <begin position="179"/>
        <end position="198"/>
    </location>
</feature>
<dbReference type="GO" id="GO:0034626">
    <property type="term" value="P:fatty acid elongation, polyunsaturated fatty acid"/>
    <property type="evidence" value="ECO:0007669"/>
    <property type="project" value="TreeGrafter"/>
</dbReference>
<evidence type="ECO:0000256" key="10">
    <source>
        <dbReference type="RuleBase" id="RU361115"/>
    </source>
</evidence>
<feature type="transmembrane region" description="Helical" evidence="10">
    <location>
        <begin position="268"/>
        <end position="289"/>
    </location>
</feature>
<dbReference type="AlphaFoldDB" id="A0A8S9WPZ1"/>
<feature type="transmembrane region" description="Helical" evidence="10">
    <location>
        <begin position="295"/>
        <end position="314"/>
    </location>
</feature>
<dbReference type="EC" id="2.3.1.199" evidence="10"/>
<keyword evidence="4 10" id="KW-0812">Transmembrane</keyword>
<evidence type="ECO:0000256" key="9">
    <source>
        <dbReference type="ARBA" id="ARBA00023160"/>
    </source>
</evidence>
<sequence length="363" mass="42391">MLSTLLGSINQQGVSQLFWVSNLSTANHLQTHPRRIAQETTEIEMEDVAQRVNIAQNTIGKNDSEGFESFSEFWNHIFFELGDKRTNGWPLIGSPIPGLTILGVYLLFVKWIGPRMMANRKPFELKELLILYNAVQVFFSMYIVYEAFDGLWLDKYSCFRCENVEWETNEYTMRICRGFYVYFIAKLTELLDTVFFVLRKKDRQVTFLHLYHHTMMPMAAWGATKYYPGGHGAFIGTINSFVHVVMYAYYMFAAMGPQWQKYLWWKKWITTLQLGQFCVAFIHYMQVLFDKNCNYPKWSVIIVLPNAIFFYYLFYDFYEKAYGPSEPAKPKQNGVETKGVETNGVEANGKIVENNIAVGKKYE</sequence>
<feature type="transmembrane region" description="Helical" evidence="10">
    <location>
        <begin position="233"/>
        <end position="256"/>
    </location>
</feature>
<proteinExistence type="inferred from homology"/>
<dbReference type="GO" id="GO:0005789">
    <property type="term" value="C:endoplasmic reticulum membrane"/>
    <property type="evidence" value="ECO:0007669"/>
    <property type="project" value="TreeGrafter"/>
</dbReference>
<feature type="transmembrane region" description="Helical" evidence="10">
    <location>
        <begin position="210"/>
        <end position="227"/>
    </location>
</feature>
<dbReference type="InterPro" id="IPR002076">
    <property type="entry name" value="ELO_fam"/>
</dbReference>
<comment type="similarity">
    <text evidence="10">Belongs to the ELO family.</text>
</comment>
<evidence type="ECO:0000256" key="4">
    <source>
        <dbReference type="ARBA" id="ARBA00022692"/>
    </source>
</evidence>
<evidence type="ECO:0000313" key="12">
    <source>
        <dbReference type="Proteomes" id="UP000466442"/>
    </source>
</evidence>
<organism evidence="11 12">
    <name type="scientific">Apolygus lucorum</name>
    <name type="common">Small green plant bug</name>
    <name type="synonym">Lygocoris lucorum</name>
    <dbReference type="NCBI Taxonomy" id="248454"/>
    <lineage>
        <taxon>Eukaryota</taxon>
        <taxon>Metazoa</taxon>
        <taxon>Ecdysozoa</taxon>
        <taxon>Arthropoda</taxon>
        <taxon>Hexapoda</taxon>
        <taxon>Insecta</taxon>
        <taxon>Pterygota</taxon>
        <taxon>Neoptera</taxon>
        <taxon>Paraneoptera</taxon>
        <taxon>Hemiptera</taxon>
        <taxon>Heteroptera</taxon>
        <taxon>Panheteroptera</taxon>
        <taxon>Cimicomorpha</taxon>
        <taxon>Miridae</taxon>
        <taxon>Mirini</taxon>
        <taxon>Apolygus</taxon>
    </lineage>
</organism>
<dbReference type="GO" id="GO:0019367">
    <property type="term" value="P:fatty acid elongation, saturated fatty acid"/>
    <property type="evidence" value="ECO:0007669"/>
    <property type="project" value="TreeGrafter"/>
</dbReference>
<evidence type="ECO:0000256" key="8">
    <source>
        <dbReference type="ARBA" id="ARBA00023136"/>
    </source>
</evidence>
<evidence type="ECO:0000256" key="2">
    <source>
        <dbReference type="ARBA" id="ARBA00022516"/>
    </source>
</evidence>
<evidence type="ECO:0000256" key="1">
    <source>
        <dbReference type="ARBA" id="ARBA00004141"/>
    </source>
</evidence>